<protein>
    <recommendedName>
        <fullName evidence="3">Bacteroides conjugative transposon TraN protein</fullName>
    </recommendedName>
</protein>
<dbReference type="AlphaFoldDB" id="A0A521F044"/>
<evidence type="ECO:0000313" key="1">
    <source>
        <dbReference type="EMBL" id="SMO89515.1"/>
    </source>
</evidence>
<reference evidence="1 2" key="1">
    <citation type="submission" date="2017-05" db="EMBL/GenBank/DDBJ databases">
        <authorList>
            <person name="Varghese N."/>
            <person name="Submissions S."/>
        </authorList>
    </citation>
    <scope>NUCLEOTIDE SEQUENCE [LARGE SCALE GENOMIC DNA]</scope>
    <source>
        <strain evidence="1 2">DSM 27040</strain>
    </source>
</reference>
<evidence type="ECO:0008006" key="3">
    <source>
        <dbReference type="Google" id="ProtNLM"/>
    </source>
</evidence>
<dbReference type="Pfam" id="PF13595">
    <property type="entry name" value="DUF4138"/>
    <property type="match status" value="1"/>
</dbReference>
<accession>A0A521F044</accession>
<gene>
    <name evidence="1" type="ORF">SAMN06265379_11249</name>
</gene>
<proteinExistence type="predicted"/>
<organism evidence="1 2">
    <name type="scientific">Saccharicrinis carchari</name>
    <dbReference type="NCBI Taxonomy" id="1168039"/>
    <lineage>
        <taxon>Bacteria</taxon>
        <taxon>Pseudomonadati</taxon>
        <taxon>Bacteroidota</taxon>
        <taxon>Bacteroidia</taxon>
        <taxon>Marinilabiliales</taxon>
        <taxon>Marinilabiliaceae</taxon>
        <taxon>Saccharicrinis</taxon>
    </lineage>
</organism>
<dbReference type="EMBL" id="FXTB01000012">
    <property type="protein sequence ID" value="SMO89515.1"/>
    <property type="molecule type" value="Genomic_DNA"/>
</dbReference>
<dbReference type="InterPro" id="IPR022298">
    <property type="entry name" value="Conjug_transposon_TraN"/>
</dbReference>
<dbReference type="RefSeq" id="WP_142534615.1">
    <property type="nucleotide sequence ID" value="NZ_FXTB01000012.1"/>
</dbReference>
<keyword evidence="2" id="KW-1185">Reference proteome</keyword>
<evidence type="ECO:0000313" key="2">
    <source>
        <dbReference type="Proteomes" id="UP000319040"/>
    </source>
</evidence>
<dbReference type="Proteomes" id="UP000319040">
    <property type="component" value="Unassembled WGS sequence"/>
</dbReference>
<dbReference type="OrthoDB" id="1038500at2"/>
<name>A0A521F044_SACCC</name>
<sequence length="272" mass="31665">MKNISLFIFWFAALGLYGQALRTIPISDVKTTIMYFPEDVKDVDVGFPDDFDKTYMGKLVKITALGTFNYITNLSVTTSSGIYGFDITYKEDPEKKYYTIAPDNKAITFSEPLTESKERKEEIKDKPDIINTILSIDQDAYLEYRQQQLVYFVLNAAYVKDEKIYFHLSIDNRSAIDYDIDYISVKNKSTRKNTKRMAKEQYDIPYTSHALFQKVKVKEKKSFVIEIEKLTLQEKTKIEIGIHELDGSRDGIFSYTQKDFKKIKLLEDKVNL</sequence>